<organism evidence="2 3">
    <name type="scientific">Panagrolaimus davidi</name>
    <dbReference type="NCBI Taxonomy" id="227884"/>
    <lineage>
        <taxon>Eukaryota</taxon>
        <taxon>Metazoa</taxon>
        <taxon>Ecdysozoa</taxon>
        <taxon>Nematoda</taxon>
        <taxon>Chromadorea</taxon>
        <taxon>Rhabditida</taxon>
        <taxon>Tylenchina</taxon>
        <taxon>Panagrolaimomorpha</taxon>
        <taxon>Panagrolaimoidea</taxon>
        <taxon>Panagrolaimidae</taxon>
        <taxon>Panagrolaimus</taxon>
    </lineage>
</organism>
<dbReference type="Proteomes" id="UP000887578">
    <property type="component" value="Unplaced"/>
</dbReference>
<evidence type="ECO:0000256" key="1">
    <source>
        <dbReference type="SAM" id="MobiDB-lite"/>
    </source>
</evidence>
<feature type="region of interest" description="Disordered" evidence="1">
    <location>
        <begin position="90"/>
        <end position="115"/>
    </location>
</feature>
<keyword evidence="2" id="KW-1185">Reference proteome</keyword>
<accession>A0A914QAR3</accession>
<reference evidence="3" key="1">
    <citation type="submission" date="2022-11" db="UniProtKB">
        <authorList>
            <consortium name="WormBaseParasite"/>
        </authorList>
    </citation>
    <scope>IDENTIFICATION</scope>
</reference>
<dbReference type="InterPro" id="IPR029071">
    <property type="entry name" value="Ubiquitin-like_domsf"/>
</dbReference>
<protein>
    <submittedName>
        <fullName evidence="3">Ubiquitin-like domain-containing protein</fullName>
    </submittedName>
</protein>
<dbReference type="WBParaSite" id="PDA_v2.g26279.t1">
    <property type="protein sequence ID" value="PDA_v2.g26279.t1"/>
    <property type="gene ID" value="PDA_v2.g26279"/>
</dbReference>
<evidence type="ECO:0000313" key="3">
    <source>
        <dbReference type="WBParaSite" id="PDA_v2.g26279.t1"/>
    </source>
</evidence>
<dbReference type="SUPFAM" id="SSF54236">
    <property type="entry name" value="Ubiquitin-like"/>
    <property type="match status" value="1"/>
</dbReference>
<sequence length="325" mass="37637">MDGKDFMIFVKENDTIESMMLRIQEISNIPLSQQEFVCFDVRTLSDQFWEEEYKRFNAAIQEVSNDIKQIRDIIDGISFNVSIGDIDYGDENEVPDIPTEESVSSGEESDSKENEIPVPLQASLGSTPNQSNIINVKNYRIGSECFGSEWKKHLYVFDTDDKTLCYNYTFVPTRNTIAFLKSSKPYFVCNKCKNINKHAPTVSATIESNENGEEYVKLSENEHVCERQEYEPPTIIYKPYYELDTVEHRGKKVQHLYVFDSNDKTLYYNYTLIPGGKSYQCNNCRNNHNIHVRAKLATDEKGKECCVLYDQKHHRVCKPQKKSAK</sequence>
<proteinExistence type="predicted"/>
<name>A0A914QAR3_9BILA</name>
<dbReference type="AlphaFoldDB" id="A0A914QAR3"/>
<evidence type="ECO:0000313" key="2">
    <source>
        <dbReference type="Proteomes" id="UP000887578"/>
    </source>
</evidence>